<dbReference type="OrthoDB" id="9800645at2"/>
<dbReference type="EMBL" id="CP000491">
    <property type="protein sequence ID" value="ABL72844.1"/>
    <property type="molecule type" value="Genomic_DNA"/>
</dbReference>
<feature type="domain" description="HTH gntR-type" evidence="4">
    <location>
        <begin position="4"/>
        <end position="72"/>
    </location>
</feature>
<name>A1BBF0_PARDP</name>
<dbReference type="Proteomes" id="UP000000361">
    <property type="component" value="Chromosome 1"/>
</dbReference>
<dbReference type="InterPro" id="IPR012702">
    <property type="entry name" value="CP_lyase_PhnF"/>
</dbReference>
<dbReference type="InterPro" id="IPR028978">
    <property type="entry name" value="Chorismate_lyase_/UTRA_dom_sf"/>
</dbReference>
<keyword evidence="3" id="KW-0804">Transcription</keyword>
<dbReference type="Pfam" id="PF07702">
    <property type="entry name" value="UTRA"/>
    <property type="match status" value="1"/>
</dbReference>
<keyword evidence="5" id="KW-0614">Plasmid</keyword>
<dbReference type="Gene3D" id="3.40.1410.10">
    <property type="entry name" value="Chorismate lyase-like"/>
    <property type="match status" value="1"/>
</dbReference>
<dbReference type="eggNOG" id="COG2188">
    <property type="taxonomic scope" value="Bacteria"/>
</dbReference>
<sequence>MARSPIWKSIADTLESEIGDGHYHPGDKLPSEAVLAARFGVNRHTVRHALAALAEAGTVRSRRGAGVFVAARPTDYPLGLRVRFHQNITASGRAPSRRLTLTETRAANAEEAEALHLDPGSPVHVVEGVSLVDGQPVAVFRSVFDAGRFPDLLQHVVAIPSVTAALAECGLRDYTRASTRLTAELAPAVMALALEVPEGAPVLRSVAVNVDAGGDAGGVPVEYGTTWFAGDRVTLTLRPEDGR</sequence>
<dbReference type="InterPro" id="IPR050679">
    <property type="entry name" value="Bact_HTH_transcr_reg"/>
</dbReference>
<dbReference type="PROSITE" id="PS50949">
    <property type="entry name" value="HTH_GNTR"/>
    <property type="match status" value="1"/>
</dbReference>
<reference evidence="6" key="1">
    <citation type="submission" date="2006-12" db="EMBL/GenBank/DDBJ databases">
        <title>Complete sequence of plasmid 1 of Paracoccus denitrificans PD1222.</title>
        <authorList>
            <person name="Copeland A."/>
            <person name="Lucas S."/>
            <person name="Lapidus A."/>
            <person name="Barry K."/>
            <person name="Detter J.C."/>
            <person name="Glavina del Rio T."/>
            <person name="Hammon N."/>
            <person name="Israni S."/>
            <person name="Dalin E."/>
            <person name="Tice H."/>
            <person name="Pitluck S."/>
            <person name="Munk A.C."/>
            <person name="Brettin T."/>
            <person name="Bruce D."/>
            <person name="Han C."/>
            <person name="Tapia R."/>
            <person name="Gilna P."/>
            <person name="Schmutz J."/>
            <person name="Larimer F."/>
            <person name="Land M."/>
            <person name="Hauser L."/>
            <person name="Kyrpides N."/>
            <person name="Lykidis A."/>
            <person name="Spiro S."/>
            <person name="Richardson D.J."/>
            <person name="Moir J.W.B."/>
            <person name="Ferguson S.J."/>
            <person name="van Spanning R.J.M."/>
            <person name="Richardson P."/>
        </authorList>
    </citation>
    <scope>NUCLEOTIDE SEQUENCE [LARGE SCALE GENOMIC DNA]</scope>
    <source>
        <strain evidence="6">Pd 1222</strain>
        <plasmid evidence="6">pPD1222</plasmid>
    </source>
</reference>
<evidence type="ECO:0000256" key="1">
    <source>
        <dbReference type="ARBA" id="ARBA00023015"/>
    </source>
</evidence>
<dbReference type="AlphaFoldDB" id="A1BBF0"/>
<gene>
    <name evidence="5" type="ordered locus">Pden_4783</name>
</gene>
<dbReference type="PANTHER" id="PTHR44846:SF1">
    <property type="entry name" value="MANNOSYL-D-GLYCERATE TRANSPORT_METABOLISM SYSTEM REPRESSOR MNGR-RELATED"/>
    <property type="match status" value="1"/>
</dbReference>
<dbReference type="SMART" id="SM00866">
    <property type="entry name" value="UTRA"/>
    <property type="match status" value="1"/>
</dbReference>
<keyword evidence="2" id="KW-0238">DNA-binding</keyword>
<geneLocation type="plasmid" evidence="6">
    <name>pPD1222</name>
</geneLocation>
<evidence type="ECO:0000313" key="6">
    <source>
        <dbReference type="Proteomes" id="UP000000361"/>
    </source>
</evidence>
<dbReference type="GeneID" id="93454210"/>
<evidence type="ECO:0000313" key="5">
    <source>
        <dbReference type="EMBL" id="ABL72844.1"/>
    </source>
</evidence>
<dbReference type="EnsemblBacteria" id="ABL72844">
    <property type="protein sequence ID" value="ABL72844"/>
    <property type="gene ID" value="Pden_4783"/>
</dbReference>
<dbReference type="InterPro" id="IPR036388">
    <property type="entry name" value="WH-like_DNA-bd_sf"/>
</dbReference>
<dbReference type="InterPro" id="IPR011663">
    <property type="entry name" value="UTRA"/>
</dbReference>
<keyword evidence="1" id="KW-0805">Transcription regulation</keyword>
<dbReference type="PRINTS" id="PR00035">
    <property type="entry name" value="HTHGNTR"/>
</dbReference>
<dbReference type="PANTHER" id="PTHR44846">
    <property type="entry name" value="MANNOSYL-D-GLYCERATE TRANSPORT/METABOLISM SYSTEM REPRESSOR MNGR-RELATED"/>
    <property type="match status" value="1"/>
</dbReference>
<evidence type="ECO:0000256" key="3">
    <source>
        <dbReference type="ARBA" id="ARBA00023163"/>
    </source>
</evidence>
<dbReference type="SMART" id="SM00345">
    <property type="entry name" value="HTH_GNTR"/>
    <property type="match status" value="1"/>
</dbReference>
<dbReference type="Gene3D" id="1.10.10.10">
    <property type="entry name" value="Winged helix-like DNA-binding domain superfamily/Winged helix DNA-binding domain"/>
    <property type="match status" value="1"/>
</dbReference>
<accession>A1BBF0</accession>
<evidence type="ECO:0000256" key="2">
    <source>
        <dbReference type="ARBA" id="ARBA00023125"/>
    </source>
</evidence>
<protein>
    <submittedName>
        <fullName evidence="5">Transcriptional regulator, GntR family</fullName>
    </submittedName>
</protein>
<dbReference type="KEGG" id="pde:Pden_4783"/>
<dbReference type="GO" id="GO:0045892">
    <property type="term" value="P:negative regulation of DNA-templated transcription"/>
    <property type="evidence" value="ECO:0007669"/>
    <property type="project" value="TreeGrafter"/>
</dbReference>
<dbReference type="InterPro" id="IPR000524">
    <property type="entry name" value="Tscrpt_reg_HTH_GntR"/>
</dbReference>
<proteinExistence type="predicted"/>
<dbReference type="HOGENOM" id="CLU_063236_2_2_5"/>
<dbReference type="SUPFAM" id="SSF64288">
    <property type="entry name" value="Chorismate lyase-like"/>
    <property type="match status" value="1"/>
</dbReference>
<dbReference type="RefSeq" id="WP_011751003.1">
    <property type="nucleotide sequence ID" value="NC_008688.1"/>
</dbReference>
<dbReference type="CDD" id="cd07377">
    <property type="entry name" value="WHTH_GntR"/>
    <property type="match status" value="1"/>
</dbReference>
<evidence type="ECO:0000259" key="4">
    <source>
        <dbReference type="PROSITE" id="PS50949"/>
    </source>
</evidence>
<dbReference type="GO" id="GO:0003700">
    <property type="term" value="F:DNA-binding transcription factor activity"/>
    <property type="evidence" value="ECO:0007669"/>
    <property type="project" value="InterPro"/>
</dbReference>
<dbReference type="SUPFAM" id="SSF46785">
    <property type="entry name" value="Winged helix' DNA-binding domain"/>
    <property type="match status" value="1"/>
</dbReference>
<dbReference type="GO" id="GO:0003677">
    <property type="term" value="F:DNA binding"/>
    <property type="evidence" value="ECO:0007669"/>
    <property type="project" value="UniProtKB-KW"/>
</dbReference>
<organism evidence="5 6">
    <name type="scientific">Paracoccus denitrificans (strain Pd 1222)</name>
    <dbReference type="NCBI Taxonomy" id="318586"/>
    <lineage>
        <taxon>Bacteria</taxon>
        <taxon>Pseudomonadati</taxon>
        <taxon>Pseudomonadota</taxon>
        <taxon>Alphaproteobacteria</taxon>
        <taxon>Rhodobacterales</taxon>
        <taxon>Paracoccaceae</taxon>
        <taxon>Paracoccus</taxon>
    </lineage>
</organism>
<dbReference type="NCBIfam" id="TIGR02325">
    <property type="entry name" value="C_P_lyase_phnF"/>
    <property type="match status" value="1"/>
</dbReference>
<dbReference type="Pfam" id="PF00392">
    <property type="entry name" value="GntR"/>
    <property type="match status" value="1"/>
</dbReference>
<dbReference type="InterPro" id="IPR036390">
    <property type="entry name" value="WH_DNA-bd_sf"/>
</dbReference>
<keyword evidence="6" id="KW-1185">Reference proteome</keyword>